<proteinExistence type="predicted"/>
<feature type="region of interest" description="Disordered" evidence="1">
    <location>
        <begin position="373"/>
        <end position="397"/>
    </location>
</feature>
<dbReference type="GO" id="GO:0008233">
    <property type="term" value="F:peptidase activity"/>
    <property type="evidence" value="ECO:0007669"/>
    <property type="project" value="UniProtKB-KW"/>
</dbReference>
<protein>
    <submittedName>
        <fullName evidence="2">Clp protease ClpP</fullName>
    </submittedName>
</protein>
<dbReference type="SUPFAM" id="SSF52096">
    <property type="entry name" value="ClpP/crotonase"/>
    <property type="match status" value="1"/>
</dbReference>
<dbReference type="Gene3D" id="3.90.226.10">
    <property type="entry name" value="2-enoyl-CoA Hydratase, Chain A, domain 1"/>
    <property type="match status" value="1"/>
</dbReference>
<organism evidence="2 3">
    <name type="scientific">Lacrimispora defluvii</name>
    <dbReference type="NCBI Taxonomy" id="2719233"/>
    <lineage>
        <taxon>Bacteria</taxon>
        <taxon>Bacillati</taxon>
        <taxon>Bacillota</taxon>
        <taxon>Clostridia</taxon>
        <taxon>Lachnospirales</taxon>
        <taxon>Lachnospiraceae</taxon>
        <taxon>Lacrimispora</taxon>
    </lineage>
</organism>
<dbReference type="EMBL" id="JAAOXG010000019">
    <property type="protein sequence ID" value="NNJ30097.1"/>
    <property type="molecule type" value="Genomic_DNA"/>
</dbReference>
<dbReference type="NCBIfam" id="NF045542">
    <property type="entry name" value="Clp_rel_HeadMat"/>
    <property type="match status" value="1"/>
</dbReference>
<gene>
    <name evidence="2" type="ORF">G9470_09895</name>
</gene>
<dbReference type="Proteomes" id="UP000539052">
    <property type="component" value="Unassembled WGS sequence"/>
</dbReference>
<name>A0ABX1VQF1_9FIRM</name>
<feature type="compositionally biased region" description="Polar residues" evidence="1">
    <location>
        <begin position="263"/>
        <end position="280"/>
    </location>
</feature>
<dbReference type="CDD" id="cd07016">
    <property type="entry name" value="S14_ClpP_1"/>
    <property type="match status" value="1"/>
</dbReference>
<keyword evidence="2" id="KW-0378">Hydrolase</keyword>
<dbReference type="InterPro" id="IPR029045">
    <property type="entry name" value="ClpP/crotonase-like_dom_sf"/>
</dbReference>
<dbReference type="RefSeq" id="WP_170821307.1">
    <property type="nucleotide sequence ID" value="NZ_JAAOXG010000019.1"/>
</dbReference>
<evidence type="ECO:0000256" key="1">
    <source>
        <dbReference type="SAM" id="MobiDB-lite"/>
    </source>
</evidence>
<evidence type="ECO:0000313" key="3">
    <source>
        <dbReference type="Proteomes" id="UP000539052"/>
    </source>
</evidence>
<accession>A0ABX1VQF1</accession>
<keyword evidence="2" id="KW-0645">Protease</keyword>
<keyword evidence="3" id="KW-1185">Reference proteome</keyword>
<dbReference type="GO" id="GO:0006508">
    <property type="term" value="P:proteolysis"/>
    <property type="evidence" value="ECO:0007669"/>
    <property type="project" value="UniProtKB-KW"/>
</dbReference>
<dbReference type="InterPro" id="IPR023562">
    <property type="entry name" value="ClpP/TepA"/>
</dbReference>
<sequence length="421" mass="44816">MQKQTIPLRVLNGPAAPTPPAAAPKFWNIVEVNDEEAEITMYGEVVSQRPTDWWTGEPIEGLYITPEGFLEDLAQVKDKAKITVRINSVGGDLYTALGICNRLKELNGETVAVIDGIAASAATIIAMGCKVREIAEGALFMVHEALLTLIGNYNHKALLEVNKRLEAANKAAAETYDAATGLGTEKIRGIMAKETWYTGREAVENGFCTGIREGCETSMCMCSEKDEILVNGVRHSLKGFRNFPGDVPIINSVQTPEPKPAAPSQSVSTNKSKGGNTNMTPEELRKQYPDVVAQIENAAREAARGEAVTEERSRLQEIEEIEATVGDAELIKEAKYGANACNAQQLAFNAMKKQAQLGAQHIQNSAADFTASGAAGVGSTPNSGAPAPKDQAPDENAQVAQLAAMIANGGAIPAPKAPETK</sequence>
<feature type="region of interest" description="Disordered" evidence="1">
    <location>
        <begin position="251"/>
        <end position="285"/>
    </location>
</feature>
<dbReference type="Pfam" id="PF00574">
    <property type="entry name" value="CLP_protease"/>
    <property type="match status" value="1"/>
</dbReference>
<evidence type="ECO:0000313" key="2">
    <source>
        <dbReference type="EMBL" id="NNJ30097.1"/>
    </source>
</evidence>
<reference evidence="2 3" key="1">
    <citation type="submission" date="2020-03" db="EMBL/GenBank/DDBJ databases">
        <title>Genome Sequence of industrial isolate, B5A.</title>
        <authorList>
            <person name="Sharma S."/>
            <person name="Patil P.B."/>
            <person name="Korpole S."/>
        </authorList>
    </citation>
    <scope>NUCLEOTIDE SEQUENCE [LARGE SCALE GENOMIC DNA]</scope>
    <source>
        <strain evidence="2 3">PI-S10-B5A</strain>
    </source>
</reference>
<comment type="caution">
    <text evidence="2">The sequence shown here is derived from an EMBL/GenBank/DDBJ whole genome shotgun (WGS) entry which is preliminary data.</text>
</comment>